<comment type="pathway">
    <text evidence="3">Amino-acid biosynthesis; L-leucine biosynthesis; L-leucine from 3-methyl-2-oxobutanoate: step 2/4.</text>
</comment>
<reference evidence="5 6" key="1">
    <citation type="submission" date="2018-08" db="EMBL/GenBank/DDBJ databases">
        <title>Draft genome of candidate division NPL-UPA2 bacterium Unc8 that adapted to ultra-basic serpentinizing groundwater.</title>
        <authorList>
            <person name="Ishii S."/>
            <person name="Suzuki S."/>
            <person name="Nealson K.H."/>
        </authorList>
    </citation>
    <scope>NUCLEOTIDE SEQUENCE [LARGE SCALE GENOMIC DNA]</scope>
    <source>
        <strain evidence="5">Unc8</strain>
    </source>
</reference>
<keyword evidence="3" id="KW-0028">Amino-acid biosynthesis</keyword>
<keyword evidence="3" id="KW-0100">Branched-chain amino acid biosynthesis</keyword>
<organism evidence="5 6">
    <name type="scientific">candidate division NPL-UPA2 bacterium Unc8</name>
    <dbReference type="NCBI Taxonomy" id="1980939"/>
    <lineage>
        <taxon>Bacteria</taxon>
    </lineage>
</organism>
<proteinExistence type="inferred from homology"/>
<protein>
    <recommendedName>
        <fullName evidence="3">3-isopropylmalate dehydratase small subunit</fullName>
        <ecNumber evidence="3">4.2.1.33</ecNumber>
    </recommendedName>
    <alternativeName>
        <fullName evidence="3">Alpha-IPM isomerase</fullName>
        <shortName evidence="3">IPMI</shortName>
    </alternativeName>
    <alternativeName>
        <fullName evidence="3">Isopropylmalate isomerase</fullName>
    </alternativeName>
</protein>
<dbReference type="InterPro" id="IPR033940">
    <property type="entry name" value="IPMI_Swivel"/>
</dbReference>
<comment type="subunit">
    <text evidence="3">Heterodimer of LeuC and LeuD.</text>
</comment>
<dbReference type="PANTHER" id="PTHR43345:SF2">
    <property type="entry name" value="3-ISOPROPYLMALATE DEHYDRATASE SMALL SUBUNIT 1"/>
    <property type="match status" value="1"/>
</dbReference>
<dbReference type="EC" id="4.2.1.33" evidence="3"/>
<sequence length="185" mass="20162">MKGKVLKLGDNINTDEIIPAVYLNTSEPSFLAQHCLEGLDKNLPARIEPGNIIVAGRNFGCGSSREHAPLAIKGAGISCIIARSFARIFYRNSINIGLPILECPEAVQEIDEGDILEVDISAGTISKSPAHHRGGTDSDEKVRWVVAPFPEFMQKIIAAGGLMKYILTKPEVRIQKPEVRSQNSE</sequence>
<dbReference type="GO" id="GO:0009098">
    <property type="term" value="P:L-leucine biosynthetic process"/>
    <property type="evidence" value="ECO:0007669"/>
    <property type="project" value="UniProtKB-UniRule"/>
</dbReference>
<feature type="domain" description="Aconitase A/isopropylmalate dehydratase small subunit swivel" evidence="4">
    <location>
        <begin position="48"/>
        <end position="102"/>
    </location>
</feature>
<dbReference type="Pfam" id="PF00694">
    <property type="entry name" value="Aconitase_C"/>
    <property type="match status" value="1"/>
</dbReference>
<comment type="similarity">
    <text evidence="1 3">Belongs to the LeuD family. LeuD type 2 subfamily.</text>
</comment>
<comment type="caution">
    <text evidence="5">The sequence shown here is derived from an EMBL/GenBank/DDBJ whole genome shotgun (WGS) entry which is preliminary data.</text>
</comment>
<dbReference type="CDD" id="cd01577">
    <property type="entry name" value="IPMI_Swivel"/>
    <property type="match status" value="1"/>
</dbReference>
<comment type="catalytic activity">
    <reaction evidence="3">
        <text>(2R,3S)-3-isopropylmalate = (2S)-2-isopropylmalate</text>
        <dbReference type="Rhea" id="RHEA:32287"/>
        <dbReference type="ChEBI" id="CHEBI:1178"/>
        <dbReference type="ChEBI" id="CHEBI:35121"/>
        <dbReference type="EC" id="4.2.1.33"/>
    </reaction>
</comment>
<dbReference type="Gene3D" id="3.20.19.10">
    <property type="entry name" value="Aconitase, domain 4"/>
    <property type="match status" value="1"/>
</dbReference>
<comment type="function">
    <text evidence="3">Catalyzes the isomerization between 2-isopropylmalate and 3-isopropylmalate, via the formation of 2-isopropylmaleate.</text>
</comment>
<dbReference type="Proteomes" id="UP000266287">
    <property type="component" value="Unassembled WGS sequence"/>
</dbReference>
<dbReference type="PANTHER" id="PTHR43345">
    <property type="entry name" value="3-ISOPROPYLMALATE DEHYDRATASE SMALL SUBUNIT 2-RELATED-RELATED"/>
    <property type="match status" value="1"/>
</dbReference>
<dbReference type="SUPFAM" id="SSF52016">
    <property type="entry name" value="LeuD/IlvD-like"/>
    <property type="match status" value="1"/>
</dbReference>
<accession>A0A399FWG8</accession>
<gene>
    <name evidence="3" type="primary">leuD</name>
    <name evidence="5" type="ORF">B9J77_05155</name>
</gene>
<keyword evidence="3" id="KW-0432">Leucine biosynthesis</keyword>
<dbReference type="NCBIfam" id="TIGR02087">
    <property type="entry name" value="LEUD_arch"/>
    <property type="match status" value="1"/>
</dbReference>
<keyword evidence="2 3" id="KW-0456">Lyase</keyword>
<evidence type="ECO:0000259" key="4">
    <source>
        <dbReference type="Pfam" id="PF00694"/>
    </source>
</evidence>
<dbReference type="HAMAP" id="MF_01032">
    <property type="entry name" value="LeuD_type2"/>
    <property type="match status" value="1"/>
</dbReference>
<dbReference type="EMBL" id="NDHY01000020">
    <property type="protein sequence ID" value="RIH99472.1"/>
    <property type="molecule type" value="Genomic_DNA"/>
</dbReference>
<evidence type="ECO:0000256" key="3">
    <source>
        <dbReference type="HAMAP-Rule" id="MF_01032"/>
    </source>
</evidence>
<dbReference type="GO" id="GO:0003861">
    <property type="term" value="F:3-isopropylmalate dehydratase activity"/>
    <property type="evidence" value="ECO:0007669"/>
    <property type="project" value="UniProtKB-UniRule"/>
</dbReference>
<evidence type="ECO:0000313" key="6">
    <source>
        <dbReference type="Proteomes" id="UP000266287"/>
    </source>
</evidence>
<dbReference type="InterPro" id="IPR050075">
    <property type="entry name" value="LeuD"/>
</dbReference>
<dbReference type="InterPro" id="IPR015928">
    <property type="entry name" value="Aconitase/3IPM_dehydase_swvl"/>
</dbReference>
<dbReference type="InterPro" id="IPR000573">
    <property type="entry name" value="AconitaseA/IPMdHydase_ssu_swvl"/>
</dbReference>
<dbReference type="UniPathway" id="UPA00048">
    <property type="reaction ID" value="UER00071"/>
</dbReference>
<dbReference type="AlphaFoldDB" id="A0A399FWG8"/>
<evidence type="ECO:0000256" key="2">
    <source>
        <dbReference type="ARBA" id="ARBA00023239"/>
    </source>
</evidence>
<name>A0A399FWG8_UNCN2</name>
<evidence type="ECO:0000256" key="1">
    <source>
        <dbReference type="ARBA" id="ARBA00009869"/>
    </source>
</evidence>
<dbReference type="InterPro" id="IPR011827">
    <property type="entry name" value="LeuD_type2/HacB/DmdB"/>
</dbReference>
<evidence type="ECO:0000313" key="5">
    <source>
        <dbReference type="EMBL" id="RIH99472.1"/>
    </source>
</evidence>